<reference evidence="10" key="2">
    <citation type="submission" date="2025-09" db="UniProtKB">
        <authorList>
            <consortium name="Ensembl"/>
        </authorList>
    </citation>
    <scope>IDENTIFICATION</scope>
</reference>
<comment type="similarity">
    <text evidence="5">Belongs to the CFAP263 family.</text>
</comment>
<dbReference type="GO" id="GO:0036064">
    <property type="term" value="C:ciliary basal body"/>
    <property type="evidence" value="ECO:0007669"/>
    <property type="project" value="TreeGrafter"/>
</dbReference>
<dbReference type="OrthoDB" id="10259713at2759"/>
<dbReference type="GO" id="GO:0005930">
    <property type="term" value="C:axoneme"/>
    <property type="evidence" value="ECO:0007669"/>
    <property type="project" value="TreeGrafter"/>
</dbReference>
<feature type="region of interest" description="Disordered" evidence="8">
    <location>
        <begin position="51"/>
        <end position="80"/>
    </location>
</feature>
<evidence type="ECO:0000313" key="11">
    <source>
        <dbReference type="Proteomes" id="UP000694546"/>
    </source>
</evidence>
<evidence type="ECO:0000259" key="9">
    <source>
        <dbReference type="Pfam" id="PF13870"/>
    </source>
</evidence>
<dbReference type="Pfam" id="PF13870">
    <property type="entry name" value="CCDC113_CCDC96_CC"/>
    <property type="match status" value="1"/>
</dbReference>
<organism evidence="10 11">
    <name type="scientific">Gadus morhua</name>
    <name type="common">Atlantic cod</name>
    <dbReference type="NCBI Taxonomy" id="8049"/>
    <lineage>
        <taxon>Eukaryota</taxon>
        <taxon>Metazoa</taxon>
        <taxon>Chordata</taxon>
        <taxon>Craniata</taxon>
        <taxon>Vertebrata</taxon>
        <taxon>Euteleostomi</taxon>
        <taxon>Actinopterygii</taxon>
        <taxon>Neopterygii</taxon>
        <taxon>Teleostei</taxon>
        <taxon>Neoteleostei</taxon>
        <taxon>Acanthomorphata</taxon>
        <taxon>Zeiogadaria</taxon>
        <taxon>Gadariae</taxon>
        <taxon>Gadiformes</taxon>
        <taxon>Gadoidei</taxon>
        <taxon>Gadidae</taxon>
        <taxon>Gadus</taxon>
    </lineage>
</organism>
<keyword evidence="2" id="KW-0970">Cilium biogenesis/degradation</keyword>
<evidence type="ECO:0000256" key="7">
    <source>
        <dbReference type="SAM" id="Coils"/>
    </source>
</evidence>
<keyword evidence="4" id="KW-0966">Cell projection</keyword>
<proteinExistence type="inferred from homology"/>
<dbReference type="InterPro" id="IPR025254">
    <property type="entry name" value="CCDC113/CCDC96_CC"/>
</dbReference>
<dbReference type="AlphaFoldDB" id="A0A8C5BDN5"/>
<evidence type="ECO:0000313" key="10">
    <source>
        <dbReference type="Ensembl" id="ENSGMOP00000044549.1"/>
    </source>
</evidence>
<feature type="coiled-coil region" evidence="7">
    <location>
        <begin position="90"/>
        <end position="138"/>
    </location>
</feature>
<evidence type="ECO:0000256" key="3">
    <source>
        <dbReference type="ARBA" id="ARBA00023054"/>
    </source>
</evidence>
<name>A0A8C5BDN5_GADMO</name>
<gene>
    <name evidence="10" type="primary">cfap263</name>
</gene>
<protein>
    <recommendedName>
        <fullName evidence="6">Cilia- and flagella-associated protein 263</fullName>
    </recommendedName>
</protein>
<dbReference type="Ensembl" id="ENSGMOT00000034268.1">
    <property type="protein sequence ID" value="ENSGMOP00000044549.1"/>
    <property type="gene ID" value="ENSGMOG00000034987.1"/>
</dbReference>
<dbReference type="GO" id="GO:0060271">
    <property type="term" value="P:cilium assembly"/>
    <property type="evidence" value="ECO:0007669"/>
    <property type="project" value="TreeGrafter"/>
</dbReference>
<comment type="subcellular location">
    <subcellularLocation>
        <location evidence="1">Cell projection</location>
        <location evidence="1">Cilium</location>
    </subcellularLocation>
</comment>
<dbReference type="PANTHER" id="PTHR15654">
    <property type="entry name" value="COILED-COIL DOMAIN-CONTAINING PROTEIN 113-RELATED"/>
    <property type="match status" value="1"/>
</dbReference>
<dbReference type="InterPro" id="IPR051885">
    <property type="entry name" value="CC_CF"/>
</dbReference>
<reference evidence="10" key="1">
    <citation type="submission" date="2025-08" db="UniProtKB">
        <authorList>
            <consortium name="Ensembl"/>
        </authorList>
    </citation>
    <scope>IDENTIFICATION</scope>
</reference>
<evidence type="ECO:0000256" key="2">
    <source>
        <dbReference type="ARBA" id="ARBA00022794"/>
    </source>
</evidence>
<evidence type="ECO:0000256" key="5">
    <source>
        <dbReference type="ARBA" id="ARBA00044506"/>
    </source>
</evidence>
<evidence type="ECO:0000256" key="6">
    <source>
        <dbReference type="ARBA" id="ARBA00044798"/>
    </source>
</evidence>
<accession>A0A8C5BDN5</accession>
<evidence type="ECO:0000256" key="8">
    <source>
        <dbReference type="SAM" id="MobiDB-lite"/>
    </source>
</evidence>
<evidence type="ECO:0000256" key="4">
    <source>
        <dbReference type="ARBA" id="ARBA00023273"/>
    </source>
</evidence>
<feature type="domain" description="CCDC113/CCDC96 coiled-coil" evidence="9">
    <location>
        <begin position="164"/>
        <end position="335"/>
    </location>
</feature>
<dbReference type="GeneTree" id="ENSGT00940000154521"/>
<evidence type="ECO:0000256" key="1">
    <source>
        <dbReference type="ARBA" id="ARBA00004138"/>
    </source>
</evidence>
<dbReference type="PANTHER" id="PTHR15654:SF2">
    <property type="entry name" value="COILED-COIL DOMAIN-CONTAINING PROTEIN 113"/>
    <property type="match status" value="1"/>
</dbReference>
<sequence>METMGSDEATATPTITEENKLLIENVEELKLSNGFLREEHAMLEAFIRRQGPQETAPHGPHEMAPQPPGDPAMAEGSPQPARHLDLRQKIYIAQKEMEETKRDIKEAQRRNEIDKAVMEEAELRLSEIRRQKFEFERDVVKPLEENKGQMDMEKVLGYIEDGIKRKEAQVEKHCLKNKSKVRGRKPQLKLQQDQDMDEDLKEVNMALLKIKNSQHKEKTAECKRELLIPKQRAFTAQRNLSSYKNKLQNATLESEELSRDITKRQETLAKIEEETQRVEKECAKEKALCERLRFQLDDCSVPDVMEYIQVKDRHKRLQRTFHVWERKVELSERALRSYTKAWKREKADVASVDHTEARASPGHPMAVLRLPKIN</sequence>
<dbReference type="Proteomes" id="UP000694546">
    <property type="component" value="Chromosome 15"/>
</dbReference>
<feature type="coiled-coil region" evidence="7">
    <location>
        <begin position="233"/>
        <end position="288"/>
    </location>
</feature>
<keyword evidence="11" id="KW-1185">Reference proteome</keyword>
<keyword evidence="3 7" id="KW-0175">Coiled coil</keyword>
<dbReference type="OMA" id="HERIQDN"/>